<dbReference type="PROSITE" id="PS51695">
    <property type="entry name" value="SEDOLISIN"/>
    <property type="match status" value="2"/>
</dbReference>
<feature type="binding site" evidence="15">
    <location>
        <position position="604"/>
    </location>
    <ligand>
        <name>Ca(2+)</name>
        <dbReference type="ChEBI" id="CHEBI:29108"/>
    </ligand>
</feature>
<evidence type="ECO:0000256" key="15">
    <source>
        <dbReference type="PROSITE-ProRule" id="PRU01032"/>
    </source>
</evidence>
<dbReference type="GO" id="GO:0008240">
    <property type="term" value="F:tripeptidyl-peptidase activity"/>
    <property type="evidence" value="ECO:0007669"/>
    <property type="project" value="UniProtKB-EC"/>
</dbReference>
<keyword evidence="9 15" id="KW-0378">Hydrolase</keyword>
<feature type="binding site" evidence="15">
    <location>
        <position position="1215"/>
    </location>
    <ligand>
        <name>Ca(2+)</name>
        <dbReference type="ChEBI" id="CHEBI:29108"/>
    </ligand>
</feature>
<feature type="active site" description="Charge relay system" evidence="15">
    <location>
        <position position="542"/>
    </location>
</feature>
<evidence type="ECO:0000256" key="12">
    <source>
        <dbReference type="ARBA" id="ARBA00023026"/>
    </source>
</evidence>
<comment type="function">
    <text evidence="2">Secreted tripeptidyl-peptidase which degrades proteins at acidic pHs and is involved in virulence.</text>
</comment>
<dbReference type="GO" id="GO:0006508">
    <property type="term" value="P:proteolysis"/>
    <property type="evidence" value="ECO:0007669"/>
    <property type="project" value="UniProtKB-KW"/>
</dbReference>
<feature type="active site" description="Charge relay system" evidence="15">
    <location>
        <position position="328"/>
    </location>
</feature>
<dbReference type="Gene3D" id="3.40.50.200">
    <property type="entry name" value="Peptidase S8/S53 domain"/>
    <property type="match status" value="2"/>
</dbReference>
<dbReference type="Pfam" id="PF00082">
    <property type="entry name" value="Peptidase_S8"/>
    <property type="match status" value="1"/>
</dbReference>
<dbReference type="VEuPathDB" id="FungiDB:A9K55_006358"/>
<dbReference type="GO" id="GO:0004252">
    <property type="term" value="F:serine-type endopeptidase activity"/>
    <property type="evidence" value="ECO:0007669"/>
    <property type="project" value="UniProtKB-UniRule"/>
</dbReference>
<evidence type="ECO:0000256" key="3">
    <source>
        <dbReference type="ARBA" id="ARBA00004239"/>
    </source>
</evidence>
<dbReference type="FunFam" id="3.40.50.200:FF:000015">
    <property type="entry name" value="Tripeptidyl peptidase A"/>
    <property type="match status" value="2"/>
</dbReference>
<dbReference type="Proteomes" id="UP000323067">
    <property type="component" value="Chromosome vi"/>
</dbReference>
<dbReference type="InterPro" id="IPR050819">
    <property type="entry name" value="Tripeptidyl-peptidase_I"/>
</dbReference>
<dbReference type="GO" id="GO:0046872">
    <property type="term" value="F:metal ion binding"/>
    <property type="evidence" value="ECO:0007669"/>
    <property type="project" value="UniProtKB-UniRule"/>
</dbReference>
<evidence type="ECO:0000313" key="19">
    <source>
        <dbReference type="EMBL" id="ATY60787.1"/>
    </source>
</evidence>
<dbReference type="InterPro" id="IPR036852">
    <property type="entry name" value="Peptidase_S8/S53_dom_sf"/>
</dbReference>
<evidence type="ECO:0000256" key="11">
    <source>
        <dbReference type="ARBA" id="ARBA00022837"/>
    </source>
</evidence>
<dbReference type="CDD" id="cd11377">
    <property type="entry name" value="Pro-peptidase_S53"/>
    <property type="match status" value="2"/>
</dbReference>
<evidence type="ECO:0000256" key="10">
    <source>
        <dbReference type="ARBA" id="ARBA00022825"/>
    </source>
</evidence>
<dbReference type="PANTHER" id="PTHR14218">
    <property type="entry name" value="PROTEASE S8 TRIPEPTIDYL PEPTIDASE I CLN2"/>
    <property type="match status" value="1"/>
</dbReference>
<dbReference type="EMBL" id="CP023323">
    <property type="protein sequence ID" value="ATY60787.1"/>
    <property type="molecule type" value="Genomic_DNA"/>
</dbReference>
<keyword evidence="11 15" id="KW-0106">Calcium</keyword>
<dbReference type="EC" id="3.4.14.10" evidence="4"/>
<evidence type="ECO:0000256" key="13">
    <source>
        <dbReference type="ARBA" id="ARBA00023145"/>
    </source>
</evidence>
<feature type="domain" description="Peptidase S53" evidence="18">
    <location>
        <begin position="846"/>
        <end position="1237"/>
    </location>
</feature>
<dbReference type="InterPro" id="IPR015366">
    <property type="entry name" value="S53_propep"/>
</dbReference>
<feature type="binding site" evidence="15">
    <location>
        <position position="584"/>
    </location>
    <ligand>
        <name>Ca(2+)</name>
        <dbReference type="ChEBI" id="CHEBI:29108"/>
    </ligand>
</feature>
<feature type="active site" description="Charge relay system" evidence="15">
    <location>
        <position position="937"/>
    </location>
</feature>
<evidence type="ECO:0000256" key="17">
    <source>
        <dbReference type="SAM" id="SignalP"/>
    </source>
</evidence>
<evidence type="ECO:0000313" key="20">
    <source>
        <dbReference type="Proteomes" id="UP000323067"/>
    </source>
</evidence>
<dbReference type="SMART" id="SM00944">
    <property type="entry name" value="Pro-kuma_activ"/>
    <property type="match status" value="2"/>
</dbReference>
<evidence type="ECO:0000256" key="14">
    <source>
        <dbReference type="ARBA" id="ARBA00023180"/>
    </source>
</evidence>
<keyword evidence="14" id="KW-0325">Glycoprotein</keyword>
<comment type="subcellular location">
    <subcellularLocation>
        <location evidence="3">Secreted</location>
        <location evidence="3">Extracellular space</location>
    </subcellularLocation>
</comment>
<dbReference type="CDD" id="cd04056">
    <property type="entry name" value="Peptidases_S53"/>
    <property type="match status" value="2"/>
</dbReference>
<accession>A0A2H4SCG8</accession>
<feature type="binding site" evidence="15">
    <location>
        <position position="1217"/>
    </location>
    <ligand>
        <name>Ca(2+)</name>
        <dbReference type="ChEBI" id="CHEBI:29108"/>
    </ligand>
</feature>
<evidence type="ECO:0000256" key="2">
    <source>
        <dbReference type="ARBA" id="ARBA00002451"/>
    </source>
</evidence>
<evidence type="ECO:0000256" key="6">
    <source>
        <dbReference type="ARBA" id="ARBA00022670"/>
    </source>
</evidence>
<comment type="catalytic activity">
    <reaction evidence="1">
        <text>Release of an N-terminal tripeptide from a polypeptide.</text>
        <dbReference type="EC" id="3.4.14.10"/>
    </reaction>
</comment>
<dbReference type="PANTHER" id="PTHR14218:SF39">
    <property type="entry name" value="PEPTIDASE S53 DOMAIN-CONTAINING PROTEIN"/>
    <property type="match status" value="1"/>
</dbReference>
<dbReference type="AlphaFoldDB" id="A0A2H4SCG8"/>
<dbReference type="SUPFAM" id="SSF52743">
    <property type="entry name" value="Subtilisin-like"/>
    <property type="match status" value="2"/>
</dbReference>
<keyword evidence="8 17" id="KW-0732">Signal</keyword>
<evidence type="ECO:0000256" key="1">
    <source>
        <dbReference type="ARBA" id="ARBA00001910"/>
    </source>
</evidence>
<keyword evidence="6 15" id="KW-0645">Protease</keyword>
<comment type="cofactor">
    <cofactor evidence="15">
        <name>Ca(2+)</name>
        <dbReference type="ChEBI" id="CHEBI:29108"/>
    </cofactor>
    <text evidence="15">Binds 1 Ca(2+) ion per subunit.</text>
</comment>
<keyword evidence="7 15" id="KW-0479">Metal-binding</keyword>
<organism evidence="19 20">
    <name type="scientific">Cordyceps militaris</name>
    <name type="common">Caterpillar fungus</name>
    <name type="synonym">Clavaria militaris</name>
    <dbReference type="NCBI Taxonomy" id="73501"/>
    <lineage>
        <taxon>Eukaryota</taxon>
        <taxon>Fungi</taxon>
        <taxon>Dikarya</taxon>
        <taxon>Ascomycota</taxon>
        <taxon>Pezizomycotina</taxon>
        <taxon>Sordariomycetes</taxon>
        <taxon>Hypocreomycetidae</taxon>
        <taxon>Hypocreales</taxon>
        <taxon>Cordycipitaceae</taxon>
        <taxon>Cordyceps</taxon>
    </lineage>
</organism>
<evidence type="ECO:0000256" key="9">
    <source>
        <dbReference type="ARBA" id="ARBA00022801"/>
    </source>
</evidence>
<feature type="active site" description="Charge relay system" evidence="15">
    <location>
        <position position="933"/>
    </location>
</feature>
<proteinExistence type="predicted"/>
<dbReference type="VEuPathDB" id="FungiDB:CCM_02562"/>
<keyword evidence="10 15" id="KW-0720">Serine protease</keyword>
<dbReference type="InterPro" id="IPR000209">
    <property type="entry name" value="Peptidase_S8/S53_dom"/>
</dbReference>
<keyword evidence="12" id="KW-0843">Virulence</keyword>
<evidence type="ECO:0000256" key="4">
    <source>
        <dbReference type="ARBA" id="ARBA00012462"/>
    </source>
</evidence>
<gene>
    <name evidence="19" type="ORF">A9K55_006358</name>
</gene>
<feature type="binding site" evidence="15">
    <location>
        <position position="1197"/>
    </location>
    <ligand>
        <name>Ca(2+)</name>
        <dbReference type="ChEBI" id="CHEBI:29108"/>
    </ligand>
</feature>
<evidence type="ECO:0000259" key="18">
    <source>
        <dbReference type="PROSITE" id="PS51695"/>
    </source>
</evidence>
<feature type="binding site" evidence="15">
    <location>
        <position position="1196"/>
    </location>
    <ligand>
        <name>Ca(2+)</name>
        <dbReference type="ChEBI" id="CHEBI:29108"/>
    </ligand>
</feature>
<evidence type="ECO:0000256" key="8">
    <source>
        <dbReference type="ARBA" id="ARBA00022729"/>
    </source>
</evidence>
<dbReference type="OrthoDB" id="409122at2759"/>
<dbReference type="GO" id="GO:0005576">
    <property type="term" value="C:extracellular region"/>
    <property type="evidence" value="ECO:0007669"/>
    <property type="project" value="UniProtKB-SubCell"/>
</dbReference>
<evidence type="ECO:0000256" key="16">
    <source>
        <dbReference type="SAM" id="MobiDB-lite"/>
    </source>
</evidence>
<feature type="region of interest" description="Disordered" evidence="16">
    <location>
        <begin position="1241"/>
        <end position="1268"/>
    </location>
</feature>
<dbReference type="InterPro" id="IPR023828">
    <property type="entry name" value="Peptidase_S8_Ser-AS"/>
</dbReference>
<evidence type="ECO:0000256" key="7">
    <source>
        <dbReference type="ARBA" id="ARBA00022723"/>
    </source>
</evidence>
<feature type="binding site" evidence="15">
    <location>
        <position position="583"/>
    </location>
    <ligand>
        <name>Ca(2+)</name>
        <dbReference type="ChEBI" id="CHEBI:29108"/>
    </ligand>
</feature>
<dbReference type="PROSITE" id="PS00138">
    <property type="entry name" value="SUBTILASE_SER"/>
    <property type="match status" value="2"/>
</dbReference>
<sequence>MMRRLLVFAGLFAYCCALPAQGRITESSTIPPAWRKLRPASDAATVNLQIGVKHEEDTMNELNRRLYEVSDPRSHSYGRHLGREEMAALFRAPDEAVASIEHWLLSSNVTSFTKSAGNDWITASLPVRQVEELLRCRYFEFENVHDGAVLVRTTEWSLPAHVAPHIDVVQPTDAFFRPKPSSRYGGPPPPDWEQQGRLPTHAELVEEDVLDRGHLDVPTIDELPENPSVDDACNRLAVTPLCMRVLYGTLSYAAQSAATNRMGVVNFLGNNNNRSDIRRYLELYRPDAAAAGAAEAFDTELVAGADDRQTPNTAEQFARHMGLEGALDVETMLGIGHPTPLTTWNVGGQPPFRASAAKVRNGNEPYMEWLHHLLAQERLPSVISVSYADEEQTVPEAYARRVCAAFAQLGARGVSVLVASGDEGVGKDGLCVTNDGRNATRFMPAFPASCPYVTAVGATRHFTPVMAAFDGRSDFVTGGGFSEYFARPSYQDAAVDGYLRGIGALHDGLYNAGGRAVPDISAQGYHYTIIYNGTAHLLDGTSGSAPTVAAIVALLNDALLAEKKPPLGFLNPWLYAAKSGLRDVLHGAATGCNTTGFPAAPGWDAATGLGTPWFPELKDLALARRSRWDHPKMPKYWPLWLLPASRFFRPESTHVLQESHPAPDDWARLGRADAEHRFQLHIGVRQGNFAGLEKRLLEISDPAHQHYGAHLSAAQVHAYTAPTDEAVARVHAWLAAHGIGAAELRHSPARDWISVPNMTVARAEALLRTEYHVYRRATASVVRAAQWSLPADVHGFVDTVHPTSAFFPVRRRAATGRTSPAGSDAIIDVAHPPPDLTPEQACNETAVTPLCLRVLCGTLNYTARAADSSRNAMALCNFSGEFNNRTDARLFLQTYRPDAAPAADSFGIVEIAGGVNRQGPSTQAQLDHGAGKEGGLDAQVLLGLGHPVPLVTYTVGSGAPPPWTPDPSAPTNDNEPFLLLIEWLLAQTLLPTVLSISYADTEYTVPPSYARRVCGGFAQLGARGVSVVLGSGDWGVGRPAQCHDRRSGGRRFAARFPDGCPWVTSVGATRGVRPQVVGYNEDNHFVSGGGFSEYFARPAYQDAAVARYLARLGQRQHAGLYNARGRAYPDVAAMGTRIVTVWDGRQKVVDGTSASAPVFAAVVALLNDARLAEKKPPLGFLNPWIYAVGDKGGFVDVVNGSTTGCNTTGFPAMEGWDVASGFGTPWFPRLKELATLDGPAHGGLAEPIPTGTAPTGPVVADSGAKKSEKPWYIPSWLQ</sequence>
<name>A0A2H4SCG8_CORMI</name>
<evidence type="ECO:0000256" key="5">
    <source>
        <dbReference type="ARBA" id="ARBA00022525"/>
    </source>
</evidence>
<protein>
    <recommendedName>
        <fullName evidence="4">tripeptidyl-peptidase II</fullName>
        <ecNumber evidence="4">3.4.14.10</ecNumber>
    </recommendedName>
</protein>
<feature type="binding site" evidence="15">
    <location>
        <position position="602"/>
    </location>
    <ligand>
        <name>Ca(2+)</name>
        <dbReference type="ChEBI" id="CHEBI:29108"/>
    </ligand>
</feature>
<feature type="active site" description="Charge relay system" evidence="15">
    <location>
        <position position="1153"/>
    </location>
</feature>
<dbReference type="InterPro" id="IPR030400">
    <property type="entry name" value="Sedolisin_dom"/>
</dbReference>
<feature type="signal peptide" evidence="17">
    <location>
        <begin position="1"/>
        <end position="17"/>
    </location>
</feature>
<feature type="domain" description="Peptidase S53" evidence="18">
    <location>
        <begin position="237"/>
        <end position="624"/>
    </location>
</feature>
<dbReference type="SUPFAM" id="SSF54897">
    <property type="entry name" value="Protease propeptides/inhibitors"/>
    <property type="match status" value="2"/>
</dbReference>
<feature type="chain" id="PRO_5014113370" description="tripeptidyl-peptidase II" evidence="17">
    <location>
        <begin position="18"/>
        <end position="1278"/>
    </location>
</feature>
<feature type="active site" description="Charge relay system" evidence="15">
    <location>
        <position position="324"/>
    </location>
</feature>
<keyword evidence="13" id="KW-0865">Zymogen</keyword>
<dbReference type="Pfam" id="PF09286">
    <property type="entry name" value="Pro-kuma_activ"/>
    <property type="match status" value="2"/>
</dbReference>
<dbReference type="VEuPathDB" id="FungiDB:CCM_02560"/>
<reference evidence="19 20" key="1">
    <citation type="journal article" date="2017" name="BMC Genomics">
        <title>Chromosome level assembly and secondary metabolite potential of the parasitic fungus Cordyceps militaris.</title>
        <authorList>
            <person name="Kramer G.J."/>
            <person name="Nodwell J.R."/>
        </authorList>
    </citation>
    <scope>NUCLEOTIDE SEQUENCE [LARGE SCALE GENOMIC DNA]</scope>
    <source>
        <strain evidence="19 20">ATCC 34164</strain>
    </source>
</reference>
<keyword evidence="5" id="KW-0964">Secreted</keyword>